<sequence>MSDLWLIEADVLAAISFSERHLRRLAREGKVISRASATKAANGRFVREYCIESFPTDLRERLLAVRGAITLLPQNSATAAEQPLLKIACVDEEEEAQAARREAACLAIANFEQHKAQWATVRLADGEPVTSISRLVEHLAAKYSSSPATIWRWHSRFKKGERLADRTREDKGRSRWFARHGDAAAAAAYIGLKWGAREAHRSLLSHHELLGIAKEEMPSYETVRSFLNSAPPAMSILVRDGERRYRDLISPYVRRGYNEYANQIWVSDHMIHDLFAQNDVFDDIPRGQRIRMRLTALLDFRARYVVGYSFAEEGSSISITTCLRQAIASYGACEEFYCDNGKDYKSVAKAALPAYLRDSGKAPQDWWQQELDTQAGVLARCGISIRHCIVRHPQSKHVERFFRTVHKQFDALFPTYSGSNPDRRPEFTSKAIAEHSRLERESARLIQMGKGINGLHQSLLPPATLVMKLFRAWLDEYHNTPHGGQGMDGRTPAQVFEQERNPLQRPAPADNVLALMLCSREQRMVRECSVTVGKRRFIGADFTAVKRLHDVSNCEVMVAYDPLDLDRVAVLDLDGNLICWAKPEEFLPQNTTQAANAIAESMQQRRRLERNTRDAYVAMRDAARASGVVTGVERLVNKVLALPPASEVPAVQRSSMARAAKAAAAAAPKVSQKYVGDVAEEIAGLMEGD</sequence>
<feature type="domain" description="Integrase catalytic" evidence="1">
    <location>
        <begin position="247"/>
        <end position="500"/>
    </location>
</feature>
<organism evidence="2 3">
    <name type="scientific">Koribacter versatilis (strain Ellin345)</name>
    <dbReference type="NCBI Taxonomy" id="204669"/>
    <lineage>
        <taxon>Bacteria</taxon>
        <taxon>Pseudomonadati</taxon>
        <taxon>Acidobacteriota</taxon>
        <taxon>Terriglobia</taxon>
        <taxon>Terriglobales</taxon>
        <taxon>Candidatus Korobacteraceae</taxon>
        <taxon>Candidatus Korobacter</taxon>
    </lineage>
</organism>
<dbReference type="OrthoDB" id="104210at2"/>
<dbReference type="EMBL" id="CP000360">
    <property type="protein sequence ID" value="ABF42390.1"/>
    <property type="molecule type" value="Genomic_DNA"/>
</dbReference>
<dbReference type="GO" id="GO:0003676">
    <property type="term" value="F:nucleic acid binding"/>
    <property type="evidence" value="ECO:0007669"/>
    <property type="project" value="InterPro"/>
</dbReference>
<evidence type="ECO:0000313" key="2">
    <source>
        <dbReference type="EMBL" id="ABF42390.1"/>
    </source>
</evidence>
<name>Q1IL60_KORVE</name>
<accession>Q1IL60</accession>
<dbReference type="PROSITE" id="PS50994">
    <property type="entry name" value="INTEGRASE"/>
    <property type="match status" value="1"/>
</dbReference>
<dbReference type="Pfam" id="PF09299">
    <property type="entry name" value="Mu-transpos_C"/>
    <property type="match status" value="1"/>
</dbReference>
<gene>
    <name evidence="2" type="ordered locus">Acid345_3389</name>
</gene>
<dbReference type="EnsemblBacteria" id="ABF42390">
    <property type="protein sequence ID" value="ABF42390"/>
    <property type="gene ID" value="Acid345_3389"/>
</dbReference>
<dbReference type="eggNOG" id="COG2801">
    <property type="taxonomic scope" value="Bacteria"/>
</dbReference>
<evidence type="ECO:0000313" key="3">
    <source>
        <dbReference type="Proteomes" id="UP000002432"/>
    </source>
</evidence>
<dbReference type="KEGG" id="aba:Acid345_3389"/>
<dbReference type="InterPro" id="IPR009004">
    <property type="entry name" value="Transposase_Mu_C"/>
</dbReference>
<dbReference type="SUPFAM" id="SSF53098">
    <property type="entry name" value="Ribonuclease H-like"/>
    <property type="match status" value="1"/>
</dbReference>
<dbReference type="InterPro" id="IPR012337">
    <property type="entry name" value="RNaseH-like_sf"/>
</dbReference>
<dbReference type="RefSeq" id="WP_011524189.1">
    <property type="nucleotide sequence ID" value="NC_008009.1"/>
</dbReference>
<dbReference type="InterPro" id="IPR015378">
    <property type="entry name" value="Transposase-like_Mu_C"/>
</dbReference>
<protein>
    <submittedName>
        <fullName evidence="2">Integrase, catalytic region</fullName>
    </submittedName>
</protein>
<proteinExistence type="predicted"/>
<dbReference type="Proteomes" id="UP000002432">
    <property type="component" value="Chromosome"/>
</dbReference>
<keyword evidence="3" id="KW-1185">Reference proteome</keyword>
<reference evidence="2 3" key="1">
    <citation type="journal article" date="2009" name="Appl. Environ. Microbiol.">
        <title>Three genomes from the phylum Acidobacteria provide insight into the lifestyles of these microorganisms in soils.</title>
        <authorList>
            <person name="Ward N.L."/>
            <person name="Challacombe J.F."/>
            <person name="Janssen P.H."/>
            <person name="Henrissat B."/>
            <person name="Coutinho P.M."/>
            <person name="Wu M."/>
            <person name="Xie G."/>
            <person name="Haft D.H."/>
            <person name="Sait M."/>
            <person name="Badger J."/>
            <person name="Barabote R.D."/>
            <person name="Bradley B."/>
            <person name="Brettin T.S."/>
            <person name="Brinkac L.M."/>
            <person name="Bruce D."/>
            <person name="Creasy T."/>
            <person name="Daugherty S.C."/>
            <person name="Davidsen T.M."/>
            <person name="DeBoy R.T."/>
            <person name="Detter J.C."/>
            <person name="Dodson R.J."/>
            <person name="Durkin A.S."/>
            <person name="Ganapathy A."/>
            <person name="Gwinn-Giglio M."/>
            <person name="Han C.S."/>
            <person name="Khouri H."/>
            <person name="Kiss H."/>
            <person name="Kothari S.P."/>
            <person name="Madupu R."/>
            <person name="Nelson K.E."/>
            <person name="Nelson W.C."/>
            <person name="Paulsen I."/>
            <person name="Penn K."/>
            <person name="Ren Q."/>
            <person name="Rosovitz M.J."/>
            <person name="Selengut J.D."/>
            <person name="Shrivastava S."/>
            <person name="Sullivan S.A."/>
            <person name="Tapia R."/>
            <person name="Thompson L.S."/>
            <person name="Watkins K.L."/>
            <person name="Yang Q."/>
            <person name="Yu C."/>
            <person name="Zafar N."/>
            <person name="Zhou L."/>
            <person name="Kuske C.R."/>
        </authorList>
    </citation>
    <scope>NUCLEOTIDE SEQUENCE [LARGE SCALE GENOMIC DNA]</scope>
    <source>
        <strain evidence="2 3">Ellin345</strain>
    </source>
</reference>
<evidence type="ECO:0000259" key="1">
    <source>
        <dbReference type="PROSITE" id="PS50994"/>
    </source>
</evidence>
<dbReference type="InterPro" id="IPR036397">
    <property type="entry name" value="RNaseH_sf"/>
</dbReference>
<dbReference type="GO" id="GO:0015074">
    <property type="term" value="P:DNA integration"/>
    <property type="evidence" value="ECO:0007669"/>
    <property type="project" value="InterPro"/>
</dbReference>
<dbReference type="SUPFAM" id="SSF50610">
    <property type="entry name" value="mu transposase, C-terminal domain"/>
    <property type="match status" value="1"/>
</dbReference>
<dbReference type="Gene3D" id="3.30.420.10">
    <property type="entry name" value="Ribonuclease H-like superfamily/Ribonuclease H"/>
    <property type="match status" value="1"/>
</dbReference>
<dbReference type="InterPro" id="IPR001584">
    <property type="entry name" value="Integrase_cat-core"/>
</dbReference>
<dbReference type="AlphaFoldDB" id="Q1IL60"/>
<dbReference type="HOGENOM" id="CLU_395184_0_0_0"/>
<dbReference type="STRING" id="204669.Acid345_3389"/>